<dbReference type="RefSeq" id="WP_386405731.1">
    <property type="nucleotide sequence ID" value="NZ_JBHTJH010000004.1"/>
</dbReference>
<dbReference type="Pfam" id="PF21857">
    <property type="entry name" value="DUF6913"/>
    <property type="match status" value="1"/>
</dbReference>
<dbReference type="Proteomes" id="UP001596978">
    <property type="component" value="Unassembled WGS sequence"/>
</dbReference>
<evidence type="ECO:0000313" key="2">
    <source>
        <dbReference type="Proteomes" id="UP001596978"/>
    </source>
</evidence>
<keyword evidence="2" id="KW-1185">Reference proteome</keyword>
<protein>
    <submittedName>
        <fullName evidence="1">DUF6913 domain-containing protein</fullName>
    </submittedName>
</protein>
<evidence type="ECO:0000313" key="1">
    <source>
        <dbReference type="EMBL" id="MFD0861879.1"/>
    </source>
</evidence>
<gene>
    <name evidence="1" type="ORF">ACFQ1M_06645</name>
</gene>
<name>A0ABW3CX54_9FLAO</name>
<sequence length="175" mass="19919">MIFKGLKLKSAQKFIKSQLAKKADNKGLQSQQIDRVGCIVDADRFPAVEKLDLLYEALNLKSNALSVISYFEDKKQSQEFSGLSFCDNDFGWKGSVIGEDLKQFLLQPYDLLINYYDDNGKIGLQLASVHTKKSFATGFYGINESLNDIIIHSDIESYKDFILELKKYLEILNKI</sequence>
<dbReference type="EMBL" id="JBHTJH010000004">
    <property type="protein sequence ID" value="MFD0861879.1"/>
    <property type="molecule type" value="Genomic_DNA"/>
</dbReference>
<organism evidence="1 2">
    <name type="scientific">Sungkyunkwania multivorans</name>
    <dbReference type="NCBI Taxonomy" id="1173618"/>
    <lineage>
        <taxon>Bacteria</taxon>
        <taxon>Pseudomonadati</taxon>
        <taxon>Bacteroidota</taxon>
        <taxon>Flavobacteriia</taxon>
        <taxon>Flavobacteriales</taxon>
        <taxon>Flavobacteriaceae</taxon>
        <taxon>Sungkyunkwania</taxon>
    </lineage>
</organism>
<proteinExistence type="predicted"/>
<reference evidence="2" key="1">
    <citation type="journal article" date="2019" name="Int. J. Syst. Evol. Microbiol.">
        <title>The Global Catalogue of Microorganisms (GCM) 10K type strain sequencing project: providing services to taxonomists for standard genome sequencing and annotation.</title>
        <authorList>
            <consortium name="The Broad Institute Genomics Platform"/>
            <consortium name="The Broad Institute Genome Sequencing Center for Infectious Disease"/>
            <person name="Wu L."/>
            <person name="Ma J."/>
        </authorList>
    </citation>
    <scope>NUCLEOTIDE SEQUENCE [LARGE SCALE GENOMIC DNA]</scope>
    <source>
        <strain evidence="2">CCUG 62952</strain>
    </source>
</reference>
<comment type="caution">
    <text evidence="1">The sequence shown here is derived from an EMBL/GenBank/DDBJ whole genome shotgun (WGS) entry which is preliminary data.</text>
</comment>
<accession>A0ABW3CX54</accession>
<dbReference type="InterPro" id="IPR054207">
    <property type="entry name" value="DUF6913"/>
</dbReference>